<accession>A0A256VL71</accession>
<proteinExistence type="predicted"/>
<organism evidence="1 2">
    <name type="scientific">Limosilactobacillus reuteri</name>
    <name type="common">Lactobacillus reuteri</name>
    <dbReference type="NCBI Taxonomy" id="1598"/>
    <lineage>
        <taxon>Bacteria</taxon>
        <taxon>Bacillati</taxon>
        <taxon>Bacillota</taxon>
        <taxon>Bacilli</taxon>
        <taxon>Lactobacillales</taxon>
        <taxon>Lactobacillaceae</taxon>
        <taxon>Limosilactobacillus</taxon>
    </lineage>
</organism>
<dbReference type="EMBL" id="NGQC01000032">
    <property type="protein sequence ID" value="OYT03549.1"/>
    <property type="molecule type" value="Genomic_DNA"/>
</dbReference>
<protein>
    <submittedName>
        <fullName evidence="1">Uncharacterized protein</fullName>
    </submittedName>
</protein>
<gene>
    <name evidence="1" type="ORF">CBG21_05185</name>
</gene>
<dbReference type="AlphaFoldDB" id="A0A256VL71"/>
<dbReference type="RefSeq" id="WP_094504309.1">
    <property type="nucleotide sequence ID" value="NZ_NGPH01000028.1"/>
</dbReference>
<dbReference type="Proteomes" id="UP000216122">
    <property type="component" value="Unassembled WGS sequence"/>
</dbReference>
<evidence type="ECO:0000313" key="1">
    <source>
        <dbReference type="EMBL" id="OYT03549.1"/>
    </source>
</evidence>
<reference evidence="2" key="1">
    <citation type="submission" date="2017-05" db="EMBL/GenBank/DDBJ databases">
        <authorList>
            <person name="Lin X.B."/>
            <person name="Stothard P."/>
            <person name="Tasseva G."/>
            <person name="Walter J."/>
        </authorList>
    </citation>
    <scope>NUCLEOTIDE SEQUENCE [LARGE SCALE GENOMIC DNA]</scope>
    <source>
        <strain evidence="2">103v</strain>
    </source>
</reference>
<comment type="caution">
    <text evidence="1">The sequence shown here is derived from an EMBL/GenBank/DDBJ whole genome shotgun (WGS) entry which is preliminary data.</text>
</comment>
<reference evidence="1 2" key="2">
    <citation type="submission" date="2017-09" db="EMBL/GenBank/DDBJ databases">
        <title>Tripartite evolution among Lactobacillus johnsonii, Lactobacillus taiwanensis, Lactobacillus reuteri and their rodent host.</title>
        <authorList>
            <person name="Wang T."/>
            <person name="Knowles S."/>
            <person name="Cheng C."/>
        </authorList>
    </citation>
    <scope>NUCLEOTIDE SEQUENCE [LARGE SCALE GENOMIC DNA]</scope>
    <source>
        <strain evidence="1 2">103v</strain>
    </source>
</reference>
<name>A0A256VL71_LIMRT</name>
<evidence type="ECO:0000313" key="2">
    <source>
        <dbReference type="Proteomes" id="UP000216122"/>
    </source>
</evidence>
<sequence length="111" mass="12721">MRCKLKFQFDDYKGTAVVDLPKPMSLKELKVGPNLSDYMEHATDQHNLSYRSFDTDQGRMYNLILCRNKDTRLTIEGTTNFLGLELVEAIMLETPDVEVSKGAEEKQLALF</sequence>